<keyword evidence="2" id="KW-1185">Reference proteome</keyword>
<sequence length="30" mass="3487">MRAMALAWPRVGERTLHSPFHVSYYVRSAP</sequence>
<proteinExistence type="predicted"/>
<dbReference type="Proteomes" id="UP001138540">
    <property type="component" value="Unassembled WGS sequence"/>
</dbReference>
<evidence type="ECO:0000313" key="2">
    <source>
        <dbReference type="Proteomes" id="UP001138540"/>
    </source>
</evidence>
<gene>
    <name evidence="1" type="ORF">HNP60_003217</name>
</gene>
<dbReference type="EMBL" id="JACHKA010000001">
    <property type="protein sequence ID" value="MBB5987243.1"/>
    <property type="molecule type" value="Genomic_DNA"/>
</dbReference>
<reference evidence="1 2" key="1">
    <citation type="submission" date="2020-08" db="EMBL/GenBank/DDBJ databases">
        <title>Exploring microbial biodiversity for novel pathways involved in the catabolism of aromatic compounds derived from lignin.</title>
        <authorList>
            <person name="Elkins J."/>
        </authorList>
    </citation>
    <scope>NUCLEOTIDE SEQUENCE [LARGE SCALE GENOMIC DNA]</scope>
    <source>
        <strain evidence="1 2">B1D3A</strain>
    </source>
</reference>
<organism evidence="1 2">
    <name type="scientific">Sphingobium lignivorans</name>
    <dbReference type="NCBI Taxonomy" id="2735886"/>
    <lineage>
        <taxon>Bacteria</taxon>
        <taxon>Pseudomonadati</taxon>
        <taxon>Pseudomonadota</taxon>
        <taxon>Alphaproteobacteria</taxon>
        <taxon>Sphingomonadales</taxon>
        <taxon>Sphingomonadaceae</taxon>
        <taxon>Sphingobium</taxon>
    </lineage>
</organism>
<comment type="caution">
    <text evidence="1">The sequence shown here is derived from an EMBL/GenBank/DDBJ whole genome shotgun (WGS) entry which is preliminary data.</text>
</comment>
<evidence type="ECO:0000313" key="1">
    <source>
        <dbReference type="EMBL" id="MBB5987243.1"/>
    </source>
</evidence>
<protein>
    <submittedName>
        <fullName evidence="1">Uncharacterized protein</fullName>
    </submittedName>
</protein>
<name>A0ABR6NIY3_9SPHN</name>
<accession>A0ABR6NIY3</accession>